<proteinExistence type="predicted"/>
<protein>
    <submittedName>
        <fullName evidence="5">HAD-IB family hydrolase</fullName>
    </submittedName>
</protein>
<evidence type="ECO:0000256" key="1">
    <source>
        <dbReference type="ARBA" id="ARBA00022723"/>
    </source>
</evidence>
<reference evidence="5 6" key="1">
    <citation type="submission" date="2018-12" db="EMBL/GenBank/DDBJ databases">
        <title>Sphingomonas sp. HMF7854 Genome sequencing and assembly.</title>
        <authorList>
            <person name="Cha I."/>
            <person name="Kang H."/>
            <person name="Kim H."/>
            <person name="Kang J."/>
            <person name="Joh K."/>
        </authorList>
    </citation>
    <scope>NUCLEOTIDE SEQUENCE [LARGE SCALE GENOMIC DNA]</scope>
    <source>
        <strain evidence="5 6">HMF7854</strain>
    </source>
</reference>
<accession>A0A429V7Z6</accession>
<dbReference type="PANTHER" id="PTHR43344">
    <property type="entry name" value="PHOSPHOSERINE PHOSPHATASE"/>
    <property type="match status" value="1"/>
</dbReference>
<dbReference type="PANTHER" id="PTHR43344:SF13">
    <property type="entry name" value="PHOSPHATASE RV3661-RELATED"/>
    <property type="match status" value="1"/>
</dbReference>
<keyword evidence="6" id="KW-1185">Reference proteome</keyword>
<dbReference type="InterPro" id="IPR006385">
    <property type="entry name" value="HAD_hydro_SerB1"/>
</dbReference>
<dbReference type="OrthoDB" id="7739434at2"/>
<dbReference type="Proteomes" id="UP000274661">
    <property type="component" value="Unassembled WGS sequence"/>
</dbReference>
<dbReference type="EMBL" id="RWJF01000001">
    <property type="protein sequence ID" value="RST30081.1"/>
    <property type="molecule type" value="Genomic_DNA"/>
</dbReference>
<evidence type="ECO:0000256" key="2">
    <source>
        <dbReference type="ARBA" id="ARBA00022801"/>
    </source>
</evidence>
<keyword evidence="4" id="KW-0472">Membrane</keyword>
<sequence length="222" mass="24943">MTDLAIYDLDKTVTRVPTYTPFLLMGARTNAPWRLALVPVAATAMLFYAARIISRPALKELNQRLLLGARSEPEQFNRLVEAFAEHTLATNINPGARRQIERDKAEGQRLVLATASYEVYAGAIARRLGFDDTIGTALRLAPDGRVLARIDGENCYGPSKKTLVDRWLARKQVAPGKVRFYSDHASDAPMFEWADEPVAVNPHAALRRLAAERGWRVEDWRR</sequence>
<keyword evidence="4" id="KW-1133">Transmembrane helix</keyword>
<organism evidence="5 6">
    <name type="scientific">Sphingomonas ginkgonis</name>
    <dbReference type="NCBI Taxonomy" id="2315330"/>
    <lineage>
        <taxon>Bacteria</taxon>
        <taxon>Pseudomonadati</taxon>
        <taxon>Pseudomonadota</taxon>
        <taxon>Alphaproteobacteria</taxon>
        <taxon>Sphingomonadales</taxon>
        <taxon>Sphingomonadaceae</taxon>
        <taxon>Sphingomonas</taxon>
    </lineage>
</organism>
<keyword evidence="4" id="KW-0812">Transmembrane</keyword>
<gene>
    <name evidence="5" type="ORF">HMF7854_04015</name>
</gene>
<dbReference type="RefSeq" id="WP_126717915.1">
    <property type="nucleotide sequence ID" value="NZ_RWJF01000001.1"/>
</dbReference>
<dbReference type="NCBIfam" id="TIGR01490">
    <property type="entry name" value="HAD-SF-IB-hyp1"/>
    <property type="match status" value="1"/>
</dbReference>
<feature type="transmembrane region" description="Helical" evidence="4">
    <location>
        <begin position="31"/>
        <end position="50"/>
    </location>
</feature>
<keyword evidence="2 5" id="KW-0378">Hydrolase</keyword>
<dbReference type="GO" id="GO:0016787">
    <property type="term" value="F:hydrolase activity"/>
    <property type="evidence" value="ECO:0007669"/>
    <property type="project" value="UniProtKB-KW"/>
</dbReference>
<dbReference type="Gene3D" id="3.40.50.1000">
    <property type="entry name" value="HAD superfamily/HAD-like"/>
    <property type="match status" value="1"/>
</dbReference>
<dbReference type="InterPro" id="IPR023214">
    <property type="entry name" value="HAD_sf"/>
</dbReference>
<dbReference type="InterPro" id="IPR050582">
    <property type="entry name" value="HAD-like_SerB"/>
</dbReference>
<comment type="caution">
    <text evidence="5">The sequence shown here is derived from an EMBL/GenBank/DDBJ whole genome shotgun (WGS) entry which is preliminary data.</text>
</comment>
<name>A0A429V7Z6_9SPHN</name>
<evidence type="ECO:0000313" key="6">
    <source>
        <dbReference type="Proteomes" id="UP000274661"/>
    </source>
</evidence>
<dbReference type="Pfam" id="PF12710">
    <property type="entry name" value="HAD"/>
    <property type="match status" value="1"/>
</dbReference>
<dbReference type="GO" id="GO:0046872">
    <property type="term" value="F:metal ion binding"/>
    <property type="evidence" value="ECO:0007669"/>
    <property type="project" value="UniProtKB-KW"/>
</dbReference>
<dbReference type="Gene3D" id="1.20.1440.100">
    <property type="entry name" value="SG protein - dephosphorylation function"/>
    <property type="match status" value="1"/>
</dbReference>
<dbReference type="InterPro" id="IPR036412">
    <property type="entry name" value="HAD-like_sf"/>
</dbReference>
<evidence type="ECO:0000313" key="5">
    <source>
        <dbReference type="EMBL" id="RST30081.1"/>
    </source>
</evidence>
<keyword evidence="1" id="KW-0479">Metal-binding</keyword>
<dbReference type="AlphaFoldDB" id="A0A429V7Z6"/>
<evidence type="ECO:0000256" key="4">
    <source>
        <dbReference type="SAM" id="Phobius"/>
    </source>
</evidence>
<keyword evidence="3" id="KW-0460">Magnesium</keyword>
<dbReference type="SUPFAM" id="SSF56784">
    <property type="entry name" value="HAD-like"/>
    <property type="match status" value="1"/>
</dbReference>
<evidence type="ECO:0000256" key="3">
    <source>
        <dbReference type="ARBA" id="ARBA00022842"/>
    </source>
</evidence>
<dbReference type="NCBIfam" id="TIGR01488">
    <property type="entry name" value="HAD-SF-IB"/>
    <property type="match status" value="1"/>
</dbReference>